<keyword evidence="2" id="KW-0328">Glycosyltransferase</keyword>
<dbReference type="Gene3D" id="3.90.550.10">
    <property type="entry name" value="Spore Coat Polysaccharide Biosynthesis Protein SpsA, Chain A"/>
    <property type="match status" value="1"/>
</dbReference>
<dbReference type="Proteomes" id="UP001324533">
    <property type="component" value="Chromosome"/>
</dbReference>
<gene>
    <name evidence="5" type="ORF">T9R20_11085</name>
</gene>
<keyword evidence="4" id="KW-1133">Transmembrane helix</keyword>
<keyword evidence="3" id="KW-0808">Transferase</keyword>
<feature type="transmembrane region" description="Helical" evidence="4">
    <location>
        <begin position="286"/>
        <end position="303"/>
    </location>
</feature>
<keyword evidence="4" id="KW-0812">Transmembrane</keyword>
<evidence type="ECO:0000313" key="6">
    <source>
        <dbReference type="Proteomes" id="UP001324533"/>
    </source>
</evidence>
<dbReference type="RefSeq" id="WP_322409369.1">
    <property type="nucleotide sequence ID" value="NZ_CP139779.1"/>
</dbReference>
<keyword evidence="6" id="KW-1185">Reference proteome</keyword>
<dbReference type="CDD" id="cd06423">
    <property type="entry name" value="CESA_like"/>
    <property type="match status" value="1"/>
</dbReference>
<proteinExistence type="inferred from homology"/>
<name>A0ABZ0V7N9_9MICO</name>
<dbReference type="EMBL" id="CP139779">
    <property type="protein sequence ID" value="WQB69249.1"/>
    <property type="molecule type" value="Genomic_DNA"/>
</dbReference>
<dbReference type="InterPro" id="IPR029044">
    <property type="entry name" value="Nucleotide-diphossugar_trans"/>
</dbReference>
<dbReference type="SUPFAM" id="SSF53448">
    <property type="entry name" value="Nucleotide-diphospho-sugar transferases"/>
    <property type="match status" value="1"/>
</dbReference>
<evidence type="ECO:0000256" key="3">
    <source>
        <dbReference type="ARBA" id="ARBA00022679"/>
    </source>
</evidence>
<accession>A0ABZ0V7N9</accession>
<keyword evidence="4" id="KW-0472">Membrane</keyword>
<feature type="transmembrane region" description="Helical" evidence="4">
    <location>
        <begin position="259"/>
        <end position="280"/>
    </location>
</feature>
<comment type="similarity">
    <text evidence="1">Belongs to the glycosyltransferase 2 family.</text>
</comment>
<organism evidence="5 6">
    <name type="scientific">Microbacterium invictum</name>
    <dbReference type="NCBI Taxonomy" id="515415"/>
    <lineage>
        <taxon>Bacteria</taxon>
        <taxon>Bacillati</taxon>
        <taxon>Actinomycetota</taxon>
        <taxon>Actinomycetes</taxon>
        <taxon>Micrococcales</taxon>
        <taxon>Microbacteriaceae</taxon>
        <taxon>Microbacterium</taxon>
    </lineage>
</organism>
<evidence type="ECO:0000256" key="4">
    <source>
        <dbReference type="SAM" id="Phobius"/>
    </source>
</evidence>
<protein>
    <submittedName>
        <fullName evidence="5">Glycosyltransferase family 2 protein</fullName>
    </submittedName>
</protein>
<evidence type="ECO:0000256" key="2">
    <source>
        <dbReference type="ARBA" id="ARBA00022676"/>
    </source>
</evidence>
<dbReference type="PANTHER" id="PTHR43630:SF1">
    <property type="entry name" value="POLY-BETA-1,6-N-ACETYL-D-GLUCOSAMINE SYNTHASE"/>
    <property type="match status" value="1"/>
</dbReference>
<dbReference type="PANTHER" id="PTHR43630">
    <property type="entry name" value="POLY-BETA-1,6-N-ACETYL-D-GLUCOSAMINE SYNTHASE"/>
    <property type="match status" value="1"/>
</dbReference>
<sequence>MLFAVIPAHNEEAGIAHAVLGLQQQTTPPDHIVVVPDNCTDSTAAIAAELGADVWPTTENTAKKAGALNQVLAVMLEELEDHDLILVQDADSALDEAFIATALRELASPRIGAVGGVFRGSEGGGFVGHLQRNEYARYGRDVRRLEGKCLVVTGTAAVMRVGVLRRISLARAKGLLPAGDGHGGVYDTTVLTEDNELTFAIKHLGYEVLSPAGCTLTTEIMPTWGELWRQRLRWKRGAVENCVQYGLTRVTWPYWGRQLLTMAGCVVTYLYLATIVFAVVTGQLGLQPFWLCVTAIFVVERVVTVRDRGWRYMLPAALMYELLLDVFLQLVHTKAYLDALTRRQRAW</sequence>
<reference evidence="5 6" key="1">
    <citation type="submission" date="2023-06" db="EMBL/GenBank/DDBJ databases">
        <title>Rock-solubilizing bacteria, Microbacterium invictum, promotes re-establishment of vegetation in rocky wasteland by accelerating rock bio-weathering and reshaping soil bacterial community.</title>
        <authorList>
            <person name="Liu C."/>
        </authorList>
    </citation>
    <scope>NUCLEOTIDE SEQUENCE [LARGE SCALE GENOMIC DNA]</scope>
    <source>
        <strain evidence="5 6">X-18</strain>
    </source>
</reference>
<dbReference type="Pfam" id="PF13641">
    <property type="entry name" value="Glyco_tranf_2_3"/>
    <property type="match status" value="1"/>
</dbReference>
<evidence type="ECO:0000256" key="1">
    <source>
        <dbReference type="ARBA" id="ARBA00006739"/>
    </source>
</evidence>
<evidence type="ECO:0000313" key="5">
    <source>
        <dbReference type="EMBL" id="WQB69249.1"/>
    </source>
</evidence>